<dbReference type="RefSeq" id="WP_208176391.1">
    <property type="nucleotide sequence ID" value="NZ_JAGETZ010000008.1"/>
</dbReference>
<accession>A0ABS3QHX4</accession>
<evidence type="ECO:0000313" key="4">
    <source>
        <dbReference type="Proteomes" id="UP000664369"/>
    </source>
</evidence>
<sequence length="403" mass="42021">MKHPLHCLGSAWPSAAALLLCSLSVAAQVSSKTQDFSGSAATPSTYVTLTTSANATNSGTAGYFSTSFTQPGTGAFGVADNNASTTPNTIPVVFSRETFQAGSANNKVTFQLGQKGNFGFDDNNNVTVSISINGGAAVNALTIDGPNSNSAPVFNIGTGGSYTSTYGTPATYSFTMLAATGANPSLNAVGNYTINLPAFSSRTTVDVTISVRAARKSTVLIDNVTISSSLPLPVELTRFEALASTQAMNLSWATASEKNSDRFEVQRSATGEAYQTIGMVKGQGSSTSAHTYSFVDSRPFTGRAYYRLRQVDTDGTVTFSPVVATQALAGIAAAYPNPSLGLVTLPSALSFVQYRIFNTIGQMLLTGKAAGNDRIDITSLPKGPFFLELASKTGCTTQRLVHE</sequence>
<evidence type="ECO:0000259" key="2">
    <source>
        <dbReference type="Pfam" id="PF18962"/>
    </source>
</evidence>
<dbReference type="InterPro" id="IPR026444">
    <property type="entry name" value="Secre_tail"/>
</dbReference>
<evidence type="ECO:0000256" key="1">
    <source>
        <dbReference type="SAM" id="SignalP"/>
    </source>
</evidence>
<dbReference type="NCBIfam" id="TIGR04183">
    <property type="entry name" value="Por_Secre_tail"/>
    <property type="match status" value="1"/>
</dbReference>
<feature type="signal peptide" evidence="1">
    <location>
        <begin position="1"/>
        <end position="27"/>
    </location>
</feature>
<dbReference type="Pfam" id="PF18962">
    <property type="entry name" value="Por_Secre_tail"/>
    <property type="match status" value="1"/>
</dbReference>
<keyword evidence="4" id="KW-1185">Reference proteome</keyword>
<name>A0ABS3QHX4_9BACT</name>
<protein>
    <submittedName>
        <fullName evidence="3">T9SS type A sorting domain-containing protein</fullName>
    </submittedName>
</protein>
<reference evidence="3 4" key="1">
    <citation type="submission" date="2021-03" db="EMBL/GenBank/DDBJ databases">
        <authorList>
            <person name="Kim M.K."/>
        </authorList>
    </citation>
    <scope>NUCLEOTIDE SEQUENCE [LARGE SCALE GENOMIC DNA]</scope>
    <source>
        <strain evidence="3 4">BT442</strain>
    </source>
</reference>
<dbReference type="Proteomes" id="UP000664369">
    <property type="component" value="Unassembled WGS sequence"/>
</dbReference>
<organism evidence="3 4">
    <name type="scientific">Hymenobacter negativus</name>
    <dbReference type="NCBI Taxonomy" id="2795026"/>
    <lineage>
        <taxon>Bacteria</taxon>
        <taxon>Pseudomonadati</taxon>
        <taxon>Bacteroidota</taxon>
        <taxon>Cytophagia</taxon>
        <taxon>Cytophagales</taxon>
        <taxon>Hymenobacteraceae</taxon>
        <taxon>Hymenobacter</taxon>
    </lineage>
</organism>
<proteinExistence type="predicted"/>
<gene>
    <name evidence="3" type="ORF">J4E00_16995</name>
</gene>
<feature type="domain" description="Secretion system C-terminal sorting" evidence="2">
    <location>
        <begin position="335"/>
        <end position="401"/>
    </location>
</feature>
<keyword evidence="1" id="KW-0732">Signal</keyword>
<dbReference type="Gene3D" id="2.60.40.10">
    <property type="entry name" value="Immunoglobulins"/>
    <property type="match status" value="1"/>
</dbReference>
<dbReference type="EMBL" id="JAGETZ010000008">
    <property type="protein sequence ID" value="MBO2010762.1"/>
    <property type="molecule type" value="Genomic_DNA"/>
</dbReference>
<dbReference type="InterPro" id="IPR013783">
    <property type="entry name" value="Ig-like_fold"/>
</dbReference>
<comment type="caution">
    <text evidence="3">The sequence shown here is derived from an EMBL/GenBank/DDBJ whole genome shotgun (WGS) entry which is preliminary data.</text>
</comment>
<feature type="chain" id="PRO_5045638475" evidence="1">
    <location>
        <begin position="28"/>
        <end position="403"/>
    </location>
</feature>
<evidence type="ECO:0000313" key="3">
    <source>
        <dbReference type="EMBL" id="MBO2010762.1"/>
    </source>
</evidence>